<sequence>MAAKSSYVPVASSKEDSNQAGRPHQRSWTHLTNDNWLAEIACVVIGIILIIVLCVVLWSYDGEPAPHLGPAFVTLNTIVAILSVCASAALIFPVAECISQLKWIYFEKDYRHLTDMEAFDKASRGWWGGLKLLWEARFRDLSSIGAFLMILNLAIQPLSQQLVGYVDKQVPSKSANATIGILNGWSEYLADSGNVLIPDVWGGYAEYNAITIGMTNSIQAAFYHDDTSILDIAPSCPGGNCTFEPYLSLGICSSFADVTSHLTEKKGHHLNGTEPRMYVTAEHFIKTFDTFKVVSATKGEKQAGAGDFSPSLAFDSIAFQGHQTPIADFYVIYANGRDYTHDSQYHYSFGASECLLEWCVHNMTTDVVSGTAVTRKHNSIRNFTGAIPRSRPFGDGGTRYEVDGSTHDTLQRYFTSALHGSVTAGNENSLSTTNNPALALFQPFNIWTGDHTNREWPDGVRGTNETGLERIIDNVATGMTNYMRIHNTPKATQAKEGPLEAKGTIYLDTRLVVVRWGYIVAHVIFIVLSLLLLLGTMMLQRSSALRAAGAWKSSSLAVTHALDPELQSQLHGIRANSLLVDQDGRQMVRLTQIPKGGWRLVPKARPEIALQDI</sequence>
<comment type="caution">
    <text evidence="1">The sequence shown here is derived from an EMBL/GenBank/DDBJ whole genome shotgun (WGS) entry which is preliminary data.</text>
</comment>
<reference evidence="1" key="1">
    <citation type="submission" date="2023-07" db="EMBL/GenBank/DDBJ databases">
        <title>Black Yeasts Isolated from many extreme environments.</title>
        <authorList>
            <person name="Coleine C."/>
            <person name="Stajich J.E."/>
            <person name="Selbmann L."/>
        </authorList>
    </citation>
    <scope>NUCLEOTIDE SEQUENCE</scope>
    <source>
        <strain evidence="1">CCFEE 5714</strain>
    </source>
</reference>
<dbReference type="EMBL" id="JAUTXU010000157">
    <property type="protein sequence ID" value="KAK3702976.1"/>
    <property type="molecule type" value="Genomic_DNA"/>
</dbReference>
<name>A0ACC3MUB1_9PEZI</name>
<evidence type="ECO:0000313" key="2">
    <source>
        <dbReference type="Proteomes" id="UP001281147"/>
    </source>
</evidence>
<accession>A0ACC3MUB1</accession>
<protein>
    <submittedName>
        <fullName evidence="1">Uncharacterized protein</fullName>
    </submittedName>
</protein>
<proteinExistence type="predicted"/>
<keyword evidence="2" id="KW-1185">Reference proteome</keyword>
<organism evidence="1 2">
    <name type="scientific">Vermiconidia calcicola</name>
    <dbReference type="NCBI Taxonomy" id="1690605"/>
    <lineage>
        <taxon>Eukaryota</taxon>
        <taxon>Fungi</taxon>
        <taxon>Dikarya</taxon>
        <taxon>Ascomycota</taxon>
        <taxon>Pezizomycotina</taxon>
        <taxon>Dothideomycetes</taxon>
        <taxon>Dothideomycetidae</taxon>
        <taxon>Mycosphaerellales</taxon>
        <taxon>Extremaceae</taxon>
        <taxon>Vermiconidia</taxon>
    </lineage>
</organism>
<gene>
    <name evidence="1" type="ORF">LTR37_014706</name>
</gene>
<evidence type="ECO:0000313" key="1">
    <source>
        <dbReference type="EMBL" id="KAK3702976.1"/>
    </source>
</evidence>
<dbReference type="Proteomes" id="UP001281147">
    <property type="component" value="Unassembled WGS sequence"/>
</dbReference>